<proteinExistence type="predicted"/>
<accession>A0A0E9UGA4</accession>
<name>A0A0E9UGA4_ANGAN</name>
<reference evidence="2" key="1">
    <citation type="submission" date="2014-11" db="EMBL/GenBank/DDBJ databases">
        <authorList>
            <person name="Amaro Gonzalez C."/>
        </authorList>
    </citation>
    <scope>NUCLEOTIDE SEQUENCE</scope>
</reference>
<sequence>MQSRAIPVPAEQWKIPGPRALG</sequence>
<feature type="region of interest" description="Disordered" evidence="1">
    <location>
        <begin position="1"/>
        <end position="22"/>
    </location>
</feature>
<evidence type="ECO:0000256" key="1">
    <source>
        <dbReference type="SAM" id="MobiDB-lite"/>
    </source>
</evidence>
<evidence type="ECO:0000313" key="2">
    <source>
        <dbReference type="EMBL" id="JAH64265.1"/>
    </source>
</evidence>
<dbReference type="EMBL" id="GBXM01044312">
    <property type="protein sequence ID" value="JAH64265.1"/>
    <property type="molecule type" value="Transcribed_RNA"/>
</dbReference>
<reference evidence="2" key="2">
    <citation type="journal article" date="2015" name="Fish Shellfish Immunol.">
        <title>Early steps in the European eel (Anguilla anguilla)-Vibrio vulnificus interaction in the gills: Role of the RtxA13 toxin.</title>
        <authorList>
            <person name="Callol A."/>
            <person name="Pajuelo D."/>
            <person name="Ebbesson L."/>
            <person name="Teles M."/>
            <person name="MacKenzie S."/>
            <person name="Amaro C."/>
        </authorList>
    </citation>
    <scope>NUCLEOTIDE SEQUENCE</scope>
</reference>
<organism evidence="2">
    <name type="scientific">Anguilla anguilla</name>
    <name type="common">European freshwater eel</name>
    <name type="synonym">Muraena anguilla</name>
    <dbReference type="NCBI Taxonomy" id="7936"/>
    <lineage>
        <taxon>Eukaryota</taxon>
        <taxon>Metazoa</taxon>
        <taxon>Chordata</taxon>
        <taxon>Craniata</taxon>
        <taxon>Vertebrata</taxon>
        <taxon>Euteleostomi</taxon>
        <taxon>Actinopterygii</taxon>
        <taxon>Neopterygii</taxon>
        <taxon>Teleostei</taxon>
        <taxon>Anguilliformes</taxon>
        <taxon>Anguillidae</taxon>
        <taxon>Anguilla</taxon>
    </lineage>
</organism>
<dbReference type="AlphaFoldDB" id="A0A0E9UGA4"/>
<protein>
    <submittedName>
        <fullName evidence="2">Uncharacterized protein</fullName>
    </submittedName>
</protein>